<evidence type="ECO:0000313" key="2">
    <source>
        <dbReference type="Proteomes" id="UP000095284"/>
    </source>
</evidence>
<feature type="transmembrane region" description="Helical" evidence="1">
    <location>
        <begin position="41"/>
        <end position="63"/>
    </location>
</feature>
<dbReference type="AlphaFoldDB" id="A0A1I7RQW4"/>
<accession>A0A1I7RQW4</accession>
<sequence>MIKICHFSPSTAIDHYLRLCLPSLLKYMSIVRILYCKVRVLTLLIFLCRLCFWCPQEIFISGMKLLKMVLRIKHVPHTHDKK</sequence>
<reference evidence="3" key="1">
    <citation type="submission" date="2016-11" db="UniProtKB">
        <authorList>
            <consortium name="WormBaseParasite"/>
        </authorList>
    </citation>
    <scope>IDENTIFICATION</scope>
</reference>
<protein>
    <submittedName>
        <fullName evidence="3">Ovule protein</fullName>
    </submittedName>
</protein>
<evidence type="ECO:0000313" key="3">
    <source>
        <dbReference type="WBParaSite" id="BXY_0310900.1"/>
    </source>
</evidence>
<proteinExistence type="predicted"/>
<keyword evidence="1" id="KW-0812">Transmembrane</keyword>
<dbReference type="Proteomes" id="UP000095284">
    <property type="component" value="Unplaced"/>
</dbReference>
<name>A0A1I7RQW4_BURXY</name>
<keyword evidence="1" id="KW-0472">Membrane</keyword>
<keyword evidence="1" id="KW-1133">Transmembrane helix</keyword>
<organism evidence="2 3">
    <name type="scientific">Bursaphelenchus xylophilus</name>
    <name type="common">Pinewood nematode worm</name>
    <name type="synonym">Aphelenchoides xylophilus</name>
    <dbReference type="NCBI Taxonomy" id="6326"/>
    <lineage>
        <taxon>Eukaryota</taxon>
        <taxon>Metazoa</taxon>
        <taxon>Ecdysozoa</taxon>
        <taxon>Nematoda</taxon>
        <taxon>Chromadorea</taxon>
        <taxon>Rhabditida</taxon>
        <taxon>Tylenchina</taxon>
        <taxon>Tylenchomorpha</taxon>
        <taxon>Aphelenchoidea</taxon>
        <taxon>Aphelenchoididae</taxon>
        <taxon>Bursaphelenchus</taxon>
    </lineage>
</organism>
<evidence type="ECO:0000256" key="1">
    <source>
        <dbReference type="SAM" id="Phobius"/>
    </source>
</evidence>
<dbReference type="WBParaSite" id="BXY_0310900.1">
    <property type="protein sequence ID" value="BXY_0310900.1"/>
    <property type="gene ID" value="BXY_0310900"/>
</dbReference>